<name>A0A4S4KXE3_9AGAM</name>
<reference evidence="2 3" key="1">
    <citation type="submission" date="2019-02" db="EMBL/GenBank/DDBJ databases">
        <title>Genome sequencing of the rare red list fungi Bondarzewia mesenterica.</title>
        <authorList>
            <person name="Buettner E."/>
            <person name="Kellner H."/>
        </authorList>
    </citation>
    <scope>NUCLEOTIDE SEQUENCE [LARGE SCALE GENOMIC DNA]</scope>
    <source>
        <strain evidence="2 3">DSM 108281</strain>
    </source>
</reference>
<evidence type="ECO:0000313" key="2">
    <source>
        <dbReference type="EMBL" id="THH03542.1"/>
    </source>
</evidence>
<accession>A0A4S4KXE3</accession>
<protein>
    <submittedName>
        <fullName evidence="2">Uncharacterized protein</fullName>
    </submittedName>
</protein>
<feature type="compositionally biased region" description="Basic residues" evidence="1">
    <location>
        <begin position="19"/>
        <end position="31"/>
    </location>
</feature>
<proteinExistence type="predicted"/>
<feature type="non-terminal residue" evidence="2">
    <location>
        <position position="1"/>
    </location>
</feature>
<gene>
    <name evidence="2" type="ORF">EW146_g10412</name>
</gene>
<keyword evidence="3" id="KW-1185">Reference proteome</keyword>
<sequence length="169" mass="19760">RSPRKQGFDVTIKIPRVRKWKKEKERGKKKNAAMNPVRMRDNAYVLPASDEHGNSGCLSRRRERGSRERRARLPTEEAKSIQVRRLLQDDSRDVSLRARVSAMLNPFHDPGDARLPADACEQSRSGVDRNQLWRIVDIGKGMGKERRKTRERGRDYRFKVQARPSRKRD</sequence>
<dbReference type="Proteomes" id="UP000310158">
    <property type="component" value="Unassembled WGS sequence"/>
</dbReference>
<comment type="caution">
    <text evidence="2">The sequence shown here is derived from an EMBL/GenBank/DDBJ whole genome shotgun (WGS) entry which is preliminary data.</text>
</comment>
<feature type="region of interest" description="Disordered" evidence="1">
    <location>
        <begin position="141"/>
        <end position="169"/>
    </location>
</feature>
<evidence type="ECO:0000313" key="3">
    <source>
        <dbReference type="Proteomes" id="UP000310158"/>
    </source>
</evidence>
<feature type="compositionally biased region" description="Basic and acidic residues" evidence="1">
    <location>
        <begin position="65"/>
        <end position="78"/>
    </location>
</feature>
<organism evidence="2 3">
    <name type="scientific">Bondarzewia mesenterica</name>
    <dbReference type="NCBI Taxonomy" id="1095465"/>
    <lineage>
        <taxon>Eukaryota</taxon>
        <taxon>Fungi</taxon>
        <taxon>Dikarya</taxon>
        <taxon>Basidiomycota</taxon>
        <taxon>Agaricomycotina</taxon>
        <taxon>Agaricomycetes</taxon>
        <taxon>Russulales</taxon>
        <taxon>Bondarzewiaceae</taxon>
        <taxon>Bondarzewia</taxon>
    </lineage>
</organism>
<dbReference type="AlphaFoldDB" id="A0A4S4KXE3"/>
<feature type="region of interest" description="Disordered" evidence="1">
    <location>
        <begin position="19"/>
        <end position="78"/>
    </location>
</feature>
<dbReference type="EMBL" id="SGPL01001323">
    <property type="protein sequence ID" value="THH03542.1"/>
    <property type="molecule type" value="Genomic_DNA"/>
</dbReference>
<evidence type="ECO:0000256" key="1">
    <source>
        <dbReference type="SAM" id="MobiDB-lite"/>
    </source>
</evidence>